<dbReference type="AlphaFoldDB" id="E7RNA9"/>
<dbReference type="PANTHER" id="PTHR33991">
    <property type="entry name" value="DNA REPAIR PROTEIN RECO"/>
    <property type="match status" value="1"/>
</dbReference>
<dbReference type="Gene3D" id="2.40.50.140">
    <property type="entry name" value="Nucleic acid-binding proteins"/>
    <property type="match status" value="1"/>
</dbReference>
<dbReference type="Pfam" id="PF02565">
    <property type="entry name" value="RecO_C"/>
    <property type="match status" value="1"/>
</dbReference>
<dbReference type="STRING" id="28134.SAMN05444288_0266"/>
<dbReference type="SUPFAM" id="SSF57863">
    <property type="entry name" value="ArfGap/RecO-like zinc finger"/>
    <property type="match status" value="1"/>
</dbReference>
<dbReference type="InterPro" id="IPR012340">
    <property type="entry name" value="NA-bd_OB-fold"/>
</dbReference>
<proteinExistence type="inferred from homology"/>
<evidence type="ECO:0000256" key="3">
    <source>
        <dbReference type="ARBA" id="ARBA00022763"/>
    </source>
</evidence>
<evidence type="ECO:0000256" key="6">
    <source>
        <dbReference type="ARBA" id="ARBA00033409"/>
    </source>
</evidence>
<dbReference type="Proteomes" id="UP000005580">
    <property type="component" value="Unassembled WGS sequence"/>
</dbReference>
<evidence type="ECO:0000256" key="4">
    <source>
        <dbReference type="ARBA" id="ARBA00023172"/>
    </source>
</evidence>
<evidence type="ECO:0000259" key="8">
    <source>
        <dbReference type="Pfam" id="PF11967"/>
    </source>
</evidence>
<evidence type="ECO:0000256" key="5">
    <source>
        <dbReference type="ARBA" id="ARBA00023204"/>
    </source>
</evidence>
<keyword evidence="5 7" id="KW-0234">DNA repair</keyword>
<dbReference type="GO" id="GO:0006302">
    <property type="term" value="P:double-strand break repair"/>
    <property type="evidence" value="ECO:0007669"/>
    <property type="project" value="TreeGrafter"/>
</dbReference>
<evidence type="ECO:0000313" key="10">
    <source>
        <dbReference type="Proteomes" id="UP000005580"/>
    </source>
</evidence>
<dbReference type="InterPro" id="IPR022572">
    <property type="entry name" value="DNA_rep/recomb_RecO_N"/>
</dbReference>
<keyword evidence="3 7" id="KW-0227">DNA damage</keyword>
<organism evidence="9 10">
    <name type="scientific">Hoylesella oralis ATCC 33269</name>
    <dbReference type="NCBI Taxonomy" id="873533"/>
    <lineage>
        <taxon>Bacteria</taxon>
        <taxon>Pseudomonadati</taxon>
        <taxon>Bacteroidota</taxon>
        <taxon>Bacteroidia</taxon>
        <taxon>Bacteroidales</taxon>
        <taxon>Prevotellaceae</taxon>
        <taxon>Hoylesella</taxon>
    </lineage>
</organism>
<dbReference type="Gene3D" id="1.20.1440.120">
    <property type="entry name" value="Recombination protein O, C-terminal domain"/>
    <property type="match status" value="1"/>
</dbReference>
<comment type="similarity">
    <text evidence="1 7">Belongs to the RecO family.</text>
</comment>
<accession>E7RNA9</accession>
<comment type="caution">
    <text evidence="9">The sequence shown here is derived from an EMBL/GenBank/DDBJ whole genome shotgun (WGS) entry which is preliminary data.</text>
</comment>
<name>E7RNA9_9BACT</name>
<dbReference type="GO" id="GO:0006310">
    <property type="term" value="P:DNA recombination"/>
    <property type="evidence" value="ECO:0007669"/>
    <property type="project" value="UniProtKB-UniRule"/>
</dbReference>
<dbReference type="HAMAP" id="MF_00201">
    <property type="entry name" value="RecO"/>
    <property type="match status" value="1"/>
</dbReference>
<sequence length="242" mass="28687">MLIKTKAIVFHSLKFGDAQLIVDLFTEACGRVSFIQQISKNPKAKIKKQFFQSLTILEIEFDFRQNAKLQRLKNARIETPFSNIPFDPYKLTILLFLADFLYYSTRSEQQNEPLFRYIEASIKWLDASQGNIANFHLVFMMRLSKFIGFFPNLDNHDHNIYFDLRNACFTASAPLHPDFLHPEEAARIHTLTRMNYESMHLFKMTREQRNRCAEIILSYYRFHIPNFPELKSFHILKELFST</sequence>
<dbReference type="GO" id="GO:0043590">
    <property type="term" value="C:bacterial nucleoid"/>
    <property type="evidence" value="ECO:0007669"/>
    <property type="project" value="TreeGrafter"/>
</dbReference>
<dbReference type="NCBIfam" id="TIGR00613">
    <property type="entry name" value="reco"/>
    <property type="match status" value="1"/>
</dbReference>
<dbReference type="InterPro" id="IPR003717">
    <property type="entry name" value="RecO"/>
</dbReference>
<dbReference type="SUPFAM" id="SSF50249">
    <property type="entry name" value="Nucleic acid-binding proteins"/>
    <property type="match status" value="1"/>
</dbReference>
<dbReference type="HOGENOM" id="CLU_087596_0_0_10"/>
<keyword evidence="4 7" id="KW-0233">DNA recombination</keyword>
<evidence type="ECO:0000256" key="1">
    <source>
        <dbReference type="ARBA" id="ARBA00007452"/>
    </source>
</evidence>
<evidence type="ECO:0000256" key="2">
    <source>
        <dbReference type="ARBA" id="ARBA00021310"/>
    </source>
</evidence>
<gene>
    <name evidence="7 9" type="primary">recO</name>
    <name evidence="9" type="ORF">HMPREF0663_10609</name>
</gene>
<dbReference type="InterPro" id="IPR042242">
    <property type="entry name" value="RecO_C"/>
</dbReference>
<dbReference type="RefSeq" id="WP_004369319.1">
    <property type="nucleotide sequence ID" value="NZ_GL833119.1"/>
</dbReference>
<dbReference type="eggNOG" id="COG1381">
    <property type="taxonomic scope" value="Bacteria"/>
</dbReference>
<feature type="domain" description="DNA replication/recombination mediator RecO N-terminal" evidence="8">
    <location>
        <begin position="1"/>
        <end position="80"/>
    </location>
</feature>
<dbReference type="Pfam" id="PF11967">
    <property type="entry name" value="RecO_N"/>
    <property type="match status" value="1"/>
</dbReference>
<protein>
    <recommendedName>
        <fullName evidence="2 7">DNA repair protein RecO</fullName>
    </recommendedName>
    <alternativeName>
        <fullName evidence="6 7">Recombination protein O</fullName>
    </alternativeName>
</protein>
<keyword evidence="10" id="KW-1185">Reference proteome</keyword>
<dbReference type="EMBL" id="AEPE02000002">
    <property type="protein sequence ID" value="EFZ38240.1"/>
    <property type="molecule type" value="Genomic_DNA"/>
</dbReference>
<comment type="function">
    <text evidence="7">Involved in DNA repair and RecF pathway recombination.</text>
</comment>
<dbReference type="PANTHER" id="PTHR33991:SF1">
    <property type="entry name" value="DNA REPAIR PROTEIN RECO"/>
    <property type="match status" value="1"/>
</dbReference>
<reference evidence="9" key="1">
    <citation type="submission" date="2011-01" db="EMBL/GenBank/DDBJ databases">
        <authorList>
            <person name="Muzny D."/>
            <person name="Qin X."/>
            <person name="Buhay C."/>
            <person name="Dugan-Rocha S."/>
            <person name="Ding Y."/>
            <person name="Chen G."/>
            <person name="Hawes A."/>
            <person name="Holder M."/>
            <person name="Jhangiani S."/>
            <person name="Johnson A."/>
            <person name="Khan Z."/>
            <person name="Li Z."/>
            <person name="Liu W."/>
            <person name="Liu X."/>
            <person name="Perez L."/>
            <person name="Shen H."/>
            <person name="Wang Q."/>
            <person name="Watt J."/>
            <person name="Xi L."/>
            <person name="Xin Y."/>
            <person name="Zhou J."/>
            <person name="Deng J."/>
            <person name="Jiang H."/>
            <person name="Liu Y."/>
            <person name="Qu J."/>
            <person name="Song X.-Z."/>
            <person name="Zhang L."/>
            <person name="Villasana D."/>
            <person name="Johnson A."/>
            <person name="Liu J."/>
            <person name="Liyanage D."/>
            <person name="Lorensuhewa L."/>
            <person name="Robinson T."/>
            <person name="Song A."/>
            <person name="Song B.-B."/>
            <person name="Dinh H."/>
            <person name="Thornton R."/>
            <person name="Coyle M."/>
            <person name="Francisco L."/>
            <person name="Jackson L."/>
            <person name="Javaid M."/>
            <person name="Korchina V."/>
            <person name="Kovar C."/>
            <person name="Mata R."/>
            <person name="Mathew T."/>
            <person name="Ngo R."/>
            <person name="Nguyen L."/>
            <person name="Nguyen N."/>
            <person name="Okwuonu G."/>
            <person name="Ongeri F."/>
            <person name="Pham C."/>
            <person name="Simmons D."/>
            <person name="Wilczek-Boney K."/>
            <person name="Hale W."/>
            <person name="Jakkamsetti A."/>
            <person name="Pham P."/>
            <person name="Ruth R."/>
            <person name="San Lucas F."/>
            <person name="Warren J."/>
            <person name="Zhang J."/>
            <person name="Zhao Z."/>
            <person name="Zhou C."/>
            <person name="Zhu D."/>
            <person name="Lee S."/>
            <person name="Bess C."/>
            <person name="Blankenburg K."/>
            <person name="Forbes L."/>
            <person name="Fu Q."/>
            <person name="Gubbala S."/>
            <person name="Hirani K."/>
            <person name="Jayaseelan J.C."/>
            <person name="Lara F."/>
            <person name="Munidasa M."/>
            <person name="Palculict T."/>
            <person name="Patil S."/>
            <person name="Pu L.-L."/>
            <person name="Saada N."/>
            <person name="Tang L."/>
            <person name="Weissenberger G."/>
            <person name="Zhu Y."/>
            <person name="Hemphill L."/>
            <person name="Shang Y."/>
            <person name="Youmans B."/>
            <person name="Ayvaz T."/>
            <person name="Ross M."/>
            <person name="Santibanez J."/>
            <person name="Aqrawi P."/>
            <person name="Gross S."/>
            <person name="Joshi V."/>
            <person name="Fowler G."/>
            <person name="Nazareth L."/>
            <person name="Reid J."/>
            <person name="Worley K."/>
            <person name="Petrosino J."/>
            <person name="Highlander S."/>
            <person name="Gibbs R."/>
        </authorList>
    </citation>
    <scope>NUCLEOTIDE SEQUENCE [LARGE SCALE GENOMIC DNA]</scope>
    <source>
        <strain evidence="9">ATCC 33269</strain>
    </source>
</reference>
<evidence type="ECO:0000313" key="9">
    <source>
        <dbReference type="EMBL" id="EFZ38240.1"/>
    </source>
</evidence>
<dbReference type="InterPro" id="IPR037278">
    <property type="entry name" value="ARFGAP/RecO"/>
</dbReference>
<evidence type="ECO:0000256" key="7">
    <source>
        <dbReference type="HAMAP-Rule" id="MF_00201"/>
    </source>
</evidence>